<protein>
    <recommendedName>
        <fullName evidence="1">PEP-utilising enzyme mobile domain-containing protein</fullName>
    </recommendedName>
</protein>
<dbReference type="PANTHER" id="PTHR43615">
    <property type="entry name" value="PHOSPHOENOLPYRUVATE SYNTHASE-RELATED"/>
    <property type="match status" value="1"/>
</dbReference>
<dbReference type="RefSeq" id="WP_163746463.1">
    <property type="nucleotide sequence ID" value="NZ_AP022596.1"/>
</dbReference>
<accession>A0A7I7T2D5</accession>
<evidence type="ECO:0000313" key="3">
    <source>
        <dbReference type="Proteomes" id="UP000467148"/>
    </source>
</evidence>
<dbReference type="InterPro" id="IPR036637">
    <property type="entry name" value="Phosphohistidine_dom_sf"/>
</dbReference>
<reference evidence="2 3" key="1">
    <citation type="journal article" date="2019" name="Emerg. Microbes Infect.">
        <title>Comprehensive subspecies identification of 175 nontuberculous mycobacteria species based on 7547 genomic profiles.</title>
        <authorList>
            <person name="Matsumoto Y."/>
            <person name="Kinjo T."/>
            <person name="Motooka D."/>
            <person name="Nabeya D."/>
            <person name="Jung N."/>
            <person name="Uechi K."/>
            <person name="Horii T."/>
            <person name="Iida T."/>
            <person name="Fujita J."/>
            <person name="Nakamura S."/>
        </authorList>
    </citation>
    <scope>NUCLEOTIDE SEQUENCE [LARGE SCALE GENOMIC DNA]</scope>
    <source>
        <strain evidence="2 3">JCM 30396</strain>
    </source>
</reference>
<evidence type="ECO:0000313" key="2">
    <source>
        <dbReference type="EMBL" id="BBY62691.1"/>
    </source>
</evidence>
<keyword evidence="3" id="KW-1185">Reference proteome</keyword>
<dbReference type="GO" id="GO:0016772">
    <property type="term" value="F:transferase activity, transferring phosphorus-containing groups"/>
    <property type="evidence" value="ECO:0007669"/>
    <property type="project" value="InterPro"/>
</dbReference>
<proteinExistence type="predicted"/>
<dbReference type="KEGG" id="mhev:MHEL_09340"/>
<dbReference type="Proteomes" id="UP000467148">
    <property type="component" value="Chromosome"/>
</dbReference>
<dbReference type="EMBL" id="AP022596">
    <property type="protein sequence ID" value="BBY62691.1"/>
    <property type="molecule type" value="Genomic_DNA"/>
</dbReference>
<dbReference type="SUPFAM" id="SSF52009">
    <property type="entry name" value="Phosphohistidine domain"/>
    <property type="match status" value="1"/>
</dbReference>
<gene>
    <name evidence="2" type="ORF">MHEL_09340</name>
</gene>
<feature type="domain" description="PEP-utilising enzyme mobile" evidence="1">
    <location>
        <begin position="453"/>
        <end position="522"/>
    </location>
</feature>
<organism evidence="2 3">
    <name type="scientific">Mycolicibacterium helvum</name>
    <dbReference type="NCBI Taxonomy" id="1534349"/>
    <lineage>
        <taxon>Bacteria</taxon>
        <taxon>Bacillati</taxon>
        <taxon>Actinomycetota</taxon>
        <taxon>Actinomycetes</taxon>
        <taxon>Mycobacteriales</taxon>
        <taxon>Mycobacteriaceae</taxon>
        <taxon>Mycolicibacterium</taxon>
    </lineage>
</organism>
<dbReference type="InterPro" id="IPR008279">
    <property type="entry name" value="PEP-util_enz_mobile_dom"/>
</dbReference>
<dbReference type="Gene3D" id="3.50.30.10">
    <property type="entry name" value="Phosphohistidine domain"/>
    <property type="match status" value="1"/>
</dbReference>
<dbReference type="PANTHER" id="PTHR43615:SF1">
    <property type="entry name" value="PPDK_N DOMAIN-CONTAINING PROTEIN"/>
    <property type="match status" value="1"/>
</dbReference>
<dbReference type="Pfam" id="PF00391">
    <property type="entry name" value="PEP-utilizers"/>
    <property type="match status" value="1"/>
</dbReference>
<dbReference type="AlphaFoldDB" id="A0A7I7T2D5"/>
<evidence type="ECO:0000259" key="1">
    <source>
        <dbReference type="Pfam" id="PF00391"/>
    </source>
</evidence>
<name>A0A7I7T2D5_9MYCO</name>
<sequence>MTIYDPLHEPIADGVRWTTRNVGEAIPGIPTPLTWSLWGDAINEGSRTLYRSLGLYSAAELAAQEAHGTATITISHGRPVAVIDTFSVAMSRVPGMSPAKFELDFFGIDSDEGTPRPERRGWLRVLRNAPVALAGHRGRVDAFVAESRQWWQSAVSRDMTTAQARAVIPDALDRFRHAMFLQSLQAAVAQSSYQAVAKLAARAGHVGLETQLLCATSDMEEAKIADGLWDIGRGRLSVAEFVAHHGYHGPDAGELVSRSWREAPNLVVDAAAAYQTMPEESSPAARRRARRNDKSAAVKLVHDGLSPALRPVFDAALRSASRAEARREAVKAAFLRVLDVLRLAIRCTADDFVQRGLLESADDIVYLTFEEIAAGRPPAAASDIVRFRMQQRKRYQDIELSGYGVGEPSPITVTTSVAIVGETVSGLPVSSGIATGIARVVTDAAECTQPLSAQEILVARTTDPGWVALFMGAAGLVVDVGGPLSHAAIIARALGIPCVINTIDGTKRITNGAEIRVDGATGQVSILGEGNPVEATISAPSETPTSVADEYVAEILPILHVLIVKGMASADVICQSTGLEPAAVQEMLEIAARDGLVKLRKGRLAGWILSPSGRHVHAAMLAKHMAELGCRPQTETAYAAFLTLNQPFKEICTAWQMRPDITGAGQINDHSDPEYDTVVIDRLREFHTAALAMTAEFPAELPHLSGYAGRLESAWQRLDSGEKSAFADPLTDSYHDVWMELHQDLMTTLGRERSSADGH</sequence>
<dbReference type="InterPro" id="IPR051549">
    <property type="entry name" value="PEP_Utilizing_Enz"/>
</dbReference>